<proteinExistence type="predicted"/>
<keyword evidence="3" id="KW-1185">Reference proteome</keyword>
<keyword evidence="1" id="KW-0812">Transmembrane</keyword>
<evidence type="ECO:0000256" key="1">
    <source>
        <dbReference type="SAM" id="Phobius"/>
    </source>
</evidence>
<keyword evidence="1" id="KW-0472">Membrane</keyword>
<name>A0A7W3VWN1_9PSEU</name>
<evidence type="ECO:0000313" key="3">
    <source>
        <dbReference type="Proteomes" id="UP000526734"/>
    </source>
</evidence>
<feature type="transmembrane region" description="Helical" evidence="1">
    <location>
        <begin position="42"/>
        <end position="64"/>
    </location>
</feature>
<sequence length="68" mass="7144">MEKEVLRSRQIGGPAVTSLLWLIFIAGAATNSIGGFTGLDHTFGMIAGGIAVVCLVILVVRFAARNKD</sequence>
<dbReference type="AlphaFoldDB" id="A0A7W3VWN1"/>
<accession>A0A7W3VWN1</accession>
<keyword evidence="1" id="KW-1133">Transmembrane helix</keyword>
<feature type="transmembrane region" description="Helical" evidence="1">
    <location>
        <begin position="12"/>
        <end position="30"/>
    </location>
</feature>
<dbReference type="RefSeq" id="WP_182891514.1">
    <property type="nucleotide sequence ID" value="NZ_JACGZW010000004.1"/>
</dbReference>
<gene>
    <name evidence="2" type="ORF">H4281_15135</name>
</gene>
<evidence type="ECO:0000313" key="2">
    <source>
        <dbReference type="EMBL" id="MBB1154475.1"/>
    </source>
</evidence>
<dbReference type="Proteomes" id="UP000526734">
    <property type="component" value="Unassembled WGS sequence"/>
</dbReference>
<protein>
    <submittedName>
        <fullName evidence="2">Uncharacterized protein</fullName>
    </submittedName>
</protein>
<reference evidence="2 3" key="1">
    <citation type="submission" date="2020-08" db="EMBL/GenBank/DDBJ databases">
        <title>Amycolatopsis sp. nov. DR6-1 isolated from Dendrobium heterocarpum.</title>
        <authorList>
            <person name="Tedsree N."/>
            <person name="Kuncharoen N."/>
            <person name="Likhitwitayawuid K."/>
            <person name="Tanasupawat S."/>
        </authorList>
    </citation>
    <scope>NUCLEOTIDE SEQUENCE [LARGE SCALE GENOMIC DNA]</scope>
    <source>
        <strain evidence="2 3">DR6-1</strain>
    </source>
</reference>
<comment type="caution">
    <text evidence="2">The sequence shown here is derived from an EMBL/GenBank/DDBJ whole genome shotgun (WGS) entry which is preliminary data.</text>
</comment>
<dbReference type="EMBL" id="JACGZW010000004">
    <property type="protein sequence ID" value="MBB1154475.1"/>
    <property type="molecule type" value="Genomic_DNA"/>
</dbReference>
<organism evidence="2 3">
    <name type="scientific">Amycolatopsis dendrobii</name>
    <dbReference type="NCBI Taxonomy" id="2760662"/>
    <lineage>
        <taxon>Bacteria</taxon>
        <taxon>Bacillati</taxon>
        <taxon>Actinomycetota</taxon>
        <taxon>Actinomycetes</taxon>
        <taxon>Pseudonocardiales</taxon>
        <taxon>Pseudonocardiaceae</taxon>
        <taxon>Amycolatopsis</taxon>
    </lineage>
</organism>